<dbReference type="GO" id="GO:0004373">
    <property type="term" value="F:alpha-1,4-glucan glucosyltransferase (UDP-glucose donor) activity"/>
    <property type="evidence" value="ECO:0007669"/>
    <property type="project" value="InterPro"/>
</dbReference>
<keyword evidence="5 6" id="KW-0320">Glycogen biosynthesis</keyword>
<comment type="similarity">
    <text evidence="2 6">Belongs to the glycosyltransferase 1 family. Bacterial/plant glycogen synthase subfamily.</text>
</comment>
<dbReference type="SUPFAM" id="SSF53756">
    <property type="entry name" value="UDP-Glycosyltransferase/glycogen phosphorylase"/>
    <property type="match status" value="1"/>
</dbReference>
<comment type="caution">
    <text evidence="8">The sequence shown here is derived from an EMBL/GenBank/DDBJ whole genome shotgun (WGS) entry which is preliminary data.</text>
</comment>
<proteinExistence type="inferred from homology"/>
<evidence type="ECO:0000256" key="1">
    <source>
        <dbReference type="ARBA" id="ARBA00001478"/>
    </source>
</evidence>
<sequence length="482" mass="51242">MTRVLAVGSEIFPLLKTGGLADVMGALPQALKAAGVQATTVVPGYPAILSGLRNATAIYHFPDLFGGPAEVLRANAASLDLLVIDAPHLFARQGNPYLGPDGKEWPDNGIRFAGLSAAAAAIGVGLVPGLSFDIVHAHDWQAALTPVYLAFHHGRRPGTVLTVHNLAFQGLYPATLFPRLGLPDSAFAMDGLEYHRHVSFLKGGLAMADRLTTVSPTYAREITGEDNGMGLDGVLRHRADVLSGILNGIDDSVWNPATDDLIPNRYFRGRLGPRAANKTALQQRLGLQESPGSLVIGVISRLTSQKGLDMLLDQIPFLLANDVQIALLGSGEPALEEAFTDAAAQHPGAVGCVIGYNEPLAHLIQAGSDALLVPSRFEPCGLTQLCALRYGAIPVVARVGGLADSIIDANEAALTAGVATGIQFWPVEPLALYEALRRMISLWRNQPVWQRMQRNAMATDVSWRGPAAHYTGLYESLMAGRA</sequence>
<dbReference type="EC" id="2.4.1.21" evidence="6"/>
<dbReference type="HAMAP" id="MF_00484">
    <property type="entry name" value="Glycogen_synth"/>
    <property type="match status" value="1"/>
</dbReference>
<reference evidence="8 9" key="1">
    <citation type="journal article" date="2018" name="Arch. Microbiol.">
        <title>New insights into the metabolic potential of the phototrophic purple bacterium Rhodopila globiformis DSM 161(T) from its draft genome sequence and evidence for a vanadium-dependent nitrogenase.</title>
        <authorList>
            <person name="Imhoff J.F."/>
            <person name="Rahn T."/>
            <person name="Kunzel S."/>
            <person name="Neulinger S.C."/>
        </authorList>
    </citation>
    <scope>NUCLEOTIDE SEQUENCE [LARGE SCALE GENOMIC DNA]</scope>
    <source>
        <strain evidence="8 9">DSM 161</strain>
    </source>
</reference>
<evidence type="ECO:0000256" key="6">
    <source>
        <dbReference type="HAMAP-Rule" id="MF_00484"/>
    </source>
</evidence>
<keyword evidence="4 6" id="KW-0808">Transferase</keyword>
<dbReference type="GO" id="GO:0009011">
    <property type="term" value="F:alpha-1,4-glucan glucosyltransferase (ADP-glucose donor) activity"/>
    <property type="evidence" value="ECO:0007669"/>
    <property type="project" value="UniProtKB-UniRule"/>
</dbReference>
<dbReference type="NCBIfam" id="NF001899">
    <property type="entry name" value="PRK00654.1-2"/>
    <property type="match status" value="1"/>
</dbReference>
<evidence type="ECO:0000256" key="2">
    <source>
        <dbReference type="ARBA" id="ARBA00010281"/>
    </source>
</evidence>
<gene>
    <name evidence="6" type="primary">glgA</name>
    <name evidence="8" type="ORF">CCS01_23190</name>
</gene>
<dbReference type="UniPathway" id="UPA00164"/>
<dbReference type="PANTHER" id="PTHR45825:SF11">
    <property type="entry name" value="ALPHA AMYLASE DOMAIN-CONTAINING PROTEIN"/>
    <property type="match status" value="1"/>
</dbReference>
<dbReference type="Proteomes" id="UP000239724">
    <property type="component" value="Unassembled WGS sequence"/>
</dbReference>
<dbReference type="NCBIfam" id="TIGR02095">
    <property type="entry name" value="glgA"/>
    <property type="match status" value="1"/>
</dbReference>
<dbReference type="Pfam" id="PF08323">
    <property type="entry name" value="Glyco_transf_5"/>
    <property type="match status" value="1"/>
</dbReference>
<evidence type="ECO:0000256" key="5">
    <source>
        <dbReference type="ARBA" id="ARBA00023056"/>
    </source>
</evidence>
<protein>
    <recommendedName>
        <fullName evidence="6">Glycogen synthase</fullName>
        <ecNumber evidence="6">2.4.1.21</ecNumber>
    </recommendedName>
    <alternativeName>
        <fullName evidence="6">Starch [bacterial glycogen] synthase</fullName>
    </alternativeName>
</protein>
<dbReference type="GO" id="GO:0005978">
    <property type="term" value="P:glycogen biosynthetic process"/>
    <property type="evidence" value="ECO:0007669"/>
    <property type="project" value="UniProtKB-UniRule"/>
</dbReference>
<dbReference type="CDD" id="cd03791">
    <property type="entry name" value="GT5_Glycogen_synthase_DULL1-like"/>
    <property type="match status" value="1"/>
</dbReference>
<dbReference type="AlphaFoldDB" id="A0A2S6N2N5"/>
<organism evidence="8 9">
    <name type="scientific">Rhodopila globiformis</name>
    <name type="common">Rhodopseudomonas globiformis</name>
    <dbReference type="NCBI Taxonomy" id="1071"/>
    <lineage>
        <taxon>Bacteria</taxon>
        <taxon>Pseudomonadati</taxon>
        <taxon>Pseudomonadota</taxon>
        <taxon>Alphaproteobacteria</taxon>
        <taxon>Acetobacterales</taxon>
        <taxon>Acetobacteraceae</taxon>
        <taxon>Rhodopila</taxon>
    </lineage>
</organism>
<dbReference type="InterPro" id="IPR013534">
    <property type="entry name" value="Starch_synth_cat_dom"/>
</dbReference>
<comment type="pathway">
    <text evidence="6">Glycan biosynthesis; glycogen biosynthesis.</text>
</comment>
<dbReference type="PANTHER" id="PTHR45825">
    <property type="entry name" value="GRANULE-BOUND STARCH SYNTHASE 1, CHLOROPLASTIC/AMYLOPLASTIC"/>
    <property type="match status" value="1"/>
</dbReference>
<evidence type="ECO:0000256" key="4">
    <source>
        <dbReference type="ARBA" id="ARBA00022679"/>
    </source>
</evidence>
<feature type="domain" description="Starch synthase catalytic" evidence="7">
    <location>
        <begin position="3"/>
        <end position="237"/>
    </location>
</feature>
<feature type="binding site" evidence="6">
    <location>
        <position position="16"/>
    </location>
    <ligand>
        <name>ADP-alpha-D-glucose</name>
        <dbReference type="ChEBI" id="CHEBI:57498"/>
    </ligand>
</feature>
<evidence type="ECO:0000313" key="8">
    <source>
        <dbReference type="EMBL" id="PPQ28885.1"/>
    </source>
</evidence>
<dbReference type="Gene3D" id="3.40.50.2000">
    <property type="entry name" value="Glycogen Phosphorylase B"/>
    <property type="match status" value="2"/>
</dbReference>
<evidence type="ECO:0000259" key="7">
    <source>
        <dbReference type="Pfam" id="PF08323"/>
    </source>
</evidence>
<dbReference type="GO" id="GO:0005829">
    <property type="term" value="C:cytosol"/>
    <property type="evidence" value="ECO:0007669"/>
    <property type="project" value="TreeGrafter"/>
</dbReference>
<keyword evidence="3 6" id="KW-0328">Glycosyltransferase</keyword>
<dbReference type="InterPro" id="IPR011835">
    <property type="entry name" value="GS/SS"/>
</dbReference>
<evidence type="ECO:0000256" key="3">
    <source>
        <dbReference type="ARBA" id="ARBA00022676"/>
    </source>
</evidence>
<dbReference type="Pfam" id="PF13692">
    <property type="entry name" value="Glyco_trans_1_4"/>
    <property type="match status" value="1"/>
</dbReference>
<dbReference type="OrthoDB" id="9808590at2"/>
<accession>A0A2S6N2N5</accession>
<name>A0A2S6N2N5_RHOGL</name>
<keyword evidence="9" id="KW-1185">Reference proteome</keyword>
<dbReference type="EMBL" id="NHRY01000236">
    <property type="protein sequence ID" value="PPQ28885.1"/>
    <property type="molecule type" value="Genomic_DNA"/>
</dbReference>
<comment type="function">
    <text evidence="6">Synthesizes alpha-1,4-glucan chains using ADP-glucose.</text>
</comment>
<evidence type="ECO:0000313" key="9">
    <source>
        <dbReference type="Proteomes" id="UP000239724"/>
    </source>
</evidence>
<comment type="catalytic activity">
    <reaction evidence="1 6">
        <text>[(1-&gt;4)-alpha-D-glucosyl](n) + ADP-alpha-D-glucose = [(1-&gt;4)-alpha-D-glucosyl](n+1) + ADP + H(+)</text>
        <dbReference type="Rhea" id="RHEA:18189"/>
        <dbReference type="Rhea" id="RHEA-COMP:9584"/>
        <dbReference type="Rhea" id="RHEA-COMP:9587"/>
        <dbReference type="ChEBI" id="CHEBI:15378"/>
        <dbReference type="ChEBI" id="CHEBI:15444"/>
        <dbReference type="ChEBI" id="CHEBI:57498"/>
        <dbReference type="ChEBI" id="CHEBI:456216"/>
        <dbReference type="EC" id="2.4.1.21"/>
    </reaction>
</comment>
<dbReference type="RefSeq" id="WP_104521193.1">
    <property type="nucleotide sequence ID" value="NZ_NHRY01000236.1"/>
</dbReference>